<evidence type="ECO:0000313" key="4">
    <source>
        <dbReference type="Proteomes" id="UP000013782"/>
    </source>
</evidence>
<evidence type="ECO:0000259" key="2">
    <source>
        <dbReference type="Pfam" id="PF12704"/>
    </source>
</evidence>
<dbReference type="PATRIC" id="fig|1158607.3.peg.463"/>
<dbReference type="PANTHER" id="PTHR30572">
    <property type="entry name" value="MEMBRANE COMPONENT OF TRANSPORTER-RELATED"/>
    <property type="match status" value="1"/>
</dbReference>
<dbReference type="Proteomes" id="UP000013782">
    <property type="component" value="Unassembled WGS sequence"/>
</dbReference>
<reference evidence="3 4" key="1">
    <citation type="submission" date="2013-02" db="EMBL/GenBank/DDBJ databases">
        <title>The Genome Sequence of Enterococcus pallens BAA-351.</title>
        <authorList>
            <consortium name="The Broad Institute Genome Sequencing Platform"/>
            <consortium name="The Broad Institute Genome Sequencing Center for Infectious Disease"/>
            <person name="Earl A.M."/>
            <person name="Gilmore M.S."/>
            <person name="Lebreton F."/>
            <person name="Walker B."/>
            <person name="Young S.K."/>
            <person name="Zeng Q."/>
            <person name="Gargeya S."/>
            <person name="Fitzgerald M."/>
            <person name="Haas B."/>
            <person name="Abouelleil A."/>
            <person name="Alvarado L."/>
            <person name="Arachchi H.M."/>
            <person name="Berlin A.M."/>
            <person name="Chapman S.B."/>
            <person name="Dewar J."/>
            <person name="Goldberg J."/>
            <person name="Griggs A."/>
            <person name="Gujja S."/>
            <person name="Hansen M."/>
            <person name="Howarth C."/>
            <person name="Imamovic A."/>
            <person name="Larimer J."/>
            <person name="McCowan C."/>
            <person name="Murphy C."/>
            <person name="Neiman D."/>
            <person name="Pearson M."/>
            <person name="Priest M."/>
            <person name="Roberts A."/>
            <person name="Saif S."/>
            <person name="Shea T."/>
            <person name="Sisk P."/>
            <person name="Sykes S."/>
            <person name="Wortman J."/>
            <person name="Nusbaum C."/>
            <person name="Birren B."/>
        </authorList>
    </citation>
    <scope>NUCLEOTIDE SEQUENCE [LARGE SCALE GENOMIC DNA]</scope>
    <source>
        <strain evidence="3 4">ATCC BAA-351</strain>
    </source>
</reference>
<comment type="caution">
    <text evidence="3">The sequence shown here is derived from an EMBL/GenBank/DDBJ whole genome shotgun (WGS) entry which is preliminary data.</text>
</comment>
<evidence type="ECO:0000256" key="1">
    <source>
        <dbReference type="SAM" id="Phobius"/>
    </source>
</evidence>
<protein>
    <recommendedName>
        <fullName evidence="2">MacB-like periplasmic core domain-containing protein</fullName>
    </recommendedName>
</protein>
<evidence type="ECO:0000313" key="3">
    <source>
        <dbReference type="EMBL" id="EOH97793.1"/>
    </source>
</evidence>
<dbReference type="GO" id="GO:0005886">
    <property type="term" value="C:plasma membrane"/>
    <property type="evidence" value="ECO:0007669"/>
    <property type="project" value="TreeGrafter"/>
</dbReference>
<dbReference type="InterPro" id="IPR050250">
    <property type="entry name" value="Macrolide_Exporter_MacB"/>
</dbReference>
<dbReference type="PANTHER" id="PTHR30572:SF9">
    <property type="entry name" value="ABC TRANSPORTER PERMEASE PROTEIN"/>
    <property type="match status" value="1"/>
</dbReference>
<organism evidence="3 4">
    <name type="scientific">Enterococcus pallens ATCC BAA-351</name>
    <dbReference type="NCBI Taxonomy" id="1158607"/>
    <lineage>
        <taxon>Bacteria</taxon>
        <taxon>Bacillati</taxon>
        <taxon>Bacillota</taxon>
        <taxon>Bacilli</taxon>
        <taxon>Lactobacillales</taxon>
        <taxon>Enterococcaceae</taxon>
        <taxon>Enterococcus</taxon>
    </lineage>
</organism>
<gene>
    <name evidence="3" type="ORF">UAU_00461</name>
</gene>
<dbReference type="InterPro" id="IPR025857">
    <property type="entry name" value="MacB_PCD"/>
</dbReference>
<dbReference type="Pfam" id="PF12704">
    <property type="entry name" value="MacB_PCD"/>
    <property type="match status" value="1"/>
</dbReference>
<proteinExistence type="predicted"/>
<dbReference type="AlphaFoldDB" id="R2QRF0"/>
<sequence>MMFIQHAFLNLKRNKRNDFFIGLLFFGILLSFFCLLQVYGAVEHSLAETKKQTDTLINVKPDFEKQEHVTNLNEADLQALNELPNVEESVLMGYSAVEVTGLVMDAGENVETVHSGAVSTMRTPQMGVTALDNASLKRYFQASKKVSFQGELPLEQGTCLVTEQVAKGNKLKLGDELSIGNGSKKLKIVGIVSGKQELQEVFGGIFINLQTNEYLAEGKQSSFNTVTVRLSSQQAARAFEKELRKLPAFDQYQIYADQEYLQVFDSFVSQQELLLNGVIAAGVLSLFFVVLFYSQLFKRRESDIFALRLMGMRPMQLIGSNILEITLIALLSSCLAYVCASFISEGLVANWLRGLRQTSTTQIPLITIKQANLSAAEIRQLLENSKFLKFLLPYFASMLLVIVGLTSRMIFVFGEYSFQLRRSI</sequence>
<feature type="transmembrane region" description="Helical" evidence="1">
    <location>
        <begin position="391"/>
        <end position="414"/>
    </location>
</feature>
<keyword evidence="1" id="KW-0472">Membrane</keyword>
<dbReference type="GO" id="GO:0022857">
    <property type="term" value="F:transmembrane transporter activity"/>
    <property type="evidence" value="ECO:0007669"/>
    <property type="project" value="TreeGrafter"/>
</dbReference>
<feature type="transmembrane region" description="Helical" evidence="1">
    <location>
        <begin position="317"/>
        <end position="343"/>
    </location>
</feature>
<keyword evidence="1" id="KW-1133">Transmembrane helix</keyword>
<feature type="transmembrane region" description="Helical" evidence="1">
    <location>
        <begin position="273"/>
        <end position="296"/>
    </location>
</feature>
<dbReference type="STRING" id="160454.RV10_GL000753"/>
<keyword evidence="1" id="KW-0812">Transmembrane</keyword>
<accession>R2QRF0</accession>
<dbReference type="eggNOG" id="COG0577">
    <property type="taxonomic scope" value="Bacteria"/>
</dbReference>
<name>R2QRF0_9ENTE</name>
<keyword evidence="4" id="KW-1185">Reference proteome</keyword>
<dbReference type="EMBL" id="AJAQ01000001">
    <property type="protein sequence ID" value="EOH97793.1"/>
    <property type="molecule type" value="Genomic_DNA"/>
</dbReference>
<dbReference type="RefSeq" id="WP_010755524.1">
    <property type="nucleotide sequence ID" value="NZ_ASWD01000002.1"/>
</dbReference>
<feature type="domain" description="MacB-like periplasmic core" evidence="2">
    <location>
        <begin position="25"/>
        <end position="245"/>
    </location>
</feature>
<dbReference type="HOGENOM" id="CLU_646802_0_0_9"/>